<feature type="region of interest" description="Disordered" evidence="1">
    <location>
        <begin position="65"/>
        <end position="88"/>
    </location>
</feature>
<protein>
    <submittedName>
        <fullName evidence="3">Uncharacterized protein</fullName>
    </submittedName>
</protein>
<proteinExistence type="predicted"/>
<name>A0A9P6T7J0_9BASI</name>
<feature type="compositionally biased region" description="Basic and acidic residues" evidence="1">
    <location>
        <begin position="70"/>
        <end position="82"/>
    </location>
</feature>
<accession>A0A9P6T7J0</accession>
<evidence type="ECO:0000313" key="3">
    <source>
        <dbReference type="EMBL" id="KAG0141981.1"/>
    </source>
</evidence>
<keyword evidence="2" id="KW-0732">Signal</keyword>
<sequence>MYHLAQSFCLFFLVTLKSHQAESIVRVGKGFFPSHAHVSSDCPIRNSGPKSAFFGSSKSVARLQISNPSESKRSKNFEKGKGSSDISESGVDKYVLGRLAADQEYVKNVALMQYKNVSVMVIEKSLRTLLKMIRSNVLVKSELQEVLYDILDRNLVNNNVEEAQDRFGNFHLSKFQEAFPDVGSLRIRPIGKHFSVGKSEEEILQKMKYLMISRQLQDTPEVYQRDHRYDSQFPNRRSPILSVIKDAKRQKMNMFDALYEFAITESPVAKRGIPAIISAEEKIFALEACRILVKKFEDLKIQSKTLLKQYANARLSRTTLHSPLNIPTFGTFALQKEFAALYSGADPLQADALLRTVAKALMEMVTETNMWTSNFYIATEQLFYYGKSLIGRDSKTIDEARLKRVINILESLTGPEGVLENHIFAHEALRILKELSGKTLP</sequence>
<dbReference type="AlphaFoldDB" id="A0A9P6T7J0"/>
<evidence type="ECO:0000256" key="2">
    <source>
        <dbReference type="SAM" id="SignalP"/>
    </source>
</evidence>
<evidence type="ECO:0000313" key="4">
    <source>
        <dbReference type="Proteomes" id="UP000886653"/>
    </source>
</evidence>
<feature type="signal peptide" evidence="2">
    <location>
        <begin position="1"/>
        <end position="21"/>
    </location>
</feature>
<dbReference type="EMBL" id="MU167364">
    <property type="protein sequence ID" value="KAG0141981.1"/>
    <property type="molecule type" value="Genomic_DNA"/>
</dbReference>
<evidence type="ECO:0000256" key="1">
    <source>
        <dbReference type="SAM" id="MobiDB-lite"/>
    </source>
</evidence>
<comment type="caution">
    <text evidence="3">The sequence shown here is derived from an EMBL/GenBank/DDBJ whole genome shotgun (WGS) entry which is preliminary data.</text>
</comment>
<feature type="chain" id="PRO_5040459387" evidence="2">
    <location>
        <begin position="22"/>
        <end position="441"/>
    </location>
</feature>
<keyword evidence="4" id="KW-1185">Reference proteome</keyword>
<gene>
    <name evidence="3" type="ORF">CROQUDRAFT_98106</name>
</gene>
<dbReference type="Proteomes" id="UP000886653">
    <property type="component" value="Unassembled WGS sequence"/>
</dbReference>
<reference evidence="3" key="1">
    <citation type="submission" date="2013-11" db="EMBL/GenBank/DDBJ databases">
        <title>Genome sequence of the fusiform rust pathogen reveals effectors for host alternation and coevolution with pine.</title>
        <authorList>
            <consortium name="DOE Joint Genome Institute"/>
            <person name="Smith K."/>
            <person name="Pendleton A."/>
            <person name="Kubisiak T."/>
            <person name="Anderson C."/>
            <person name="Salamov A."/>
            <person name="Aerts A."/>
            <person name="Riley R."/>
            <person name="Clum A."/>
            <person name="Lindquist E."/>
            <person name="Ence D."/>
            <person name="Campbell M."/>
            <person name="Kronenberg Z."/>
            <person name="Feau N."/>
            <person name="Dhillon B."/>
            <person name="Hamelin R."/>
            <person name="Burleigh J."/>
            <person name="Smith J."/>
            <person name="Yandell M."/>
            <person name="Nelson C."/>
            <person name="Grigoriev I."/>
            <person name="Davis J."/>
        </authorList>
    </citation>
    <scope>NUCLEOTIDE SEQUENCE</scope>
    <source>
        <strain evidence="3">G11</strain>
    </source>
</reference>
<organism evidence="3 4">
    <name type="scientific">Cronartium quercuum f. sp. fusiforme G11</name>
    <dbReference type="NCBI Taxonomy" id="708437"/>
    <lineage>
        <taxon>Eukaryota</taxon>
        <taxon>Fungi</taxon>
        <taxon>Dikarya</taxon>
        <taxon>Basidiomycota</taxon>
        <taxon>Pucciniomycotina</taxon>
        <taxon>Pucciniomycetes</taxon>
        <taxon>Pucciniales</taxon>
        <taxon>Coleosporiaceae</taxon>
        <taxon>Cronartium</taxon>
    </lineage>
</organism>